<keyword evidence="3" id="KW-0378">Hydrolase</keyword>
<dbReference type="GO" id="GO:0008270">
    <property type="term" value="F:zinc ion binding"/>
    <property type="evidence" value="ECO:0007669"/>
    <property type="project" value="TreeGrafter"/>
</dbReference>
<dbReference type="AlphaFoldDB" id="A0A067M7W2"/>
<keyword evidence="3" id="KW-0479">Metal-binding</keyword>
<evidence type="ECO:0000259" key="6">
    <source>
        <dbReference type="Pfam" id="PF04389"/>
    </source>
</evidence>
<evidence type="ECO:0000256" key="3">
    <source>
        <dbReference type="RuleBase" id="RU361240"/>
    </source>
</evidence>
<dbReference type="PANTHER" id="PTHR12283">
    <property type="entry name" value="GLUTAMINYL-PEPTIDE CYCLOTRANSFERASE"/>
    <property type="match status" value="1"/>
</dbReference>
<evidence type="ECO:0000256" key="5">
    <source>
        <dbReference type="SAM" id="SignalP"/>
    </source>
</evidence>
<evidence type="ECO:0000256" key="4">
    <source>
        <dbReference type="SAM" id="MobiDB-lite"/>
    </source>
</evidence>
<evidence type="ECO:0000313" key="8">
    <source>
        <dbReference type="Proteomes" id="UP000027195"/>
    </source>
</evidence>
<gene>
    <name evidence="7" type="ORF">BOTBODRAFT_162481</name>
</gene>
<evidence type="ECO:0000313" key="7">
    <source>
        <dbReference type="EMBL" id="KDQ11664.1"/>
    </source>
</evidence>
<keyword evidence="3" id="KW-0645">Protease</keyword>
<reference evidence="8" key="1">
    <citation type="journal article" date="2014" name="Proc. Natl. Acad. Sci. U.S.A.">
        <title>Extensive sampling of basidiomycete genomes demonstrates inadequacy of the white-rot/brown-rot paradigm for wood decay fungi.</title>
        <authorList>
            <person name="Riley R."/>
            <person name="Salamov A.A."/>
            <person name="Brown D.W."/>
            <person name="Nagy L.G."/>
            <person name="Floudas D."/>
            <person name="Held B.W."/>
            <person name="Levasseur A."/>
            <person name="Lombard V."/>
            <person name="Morin E."/>
            <person name="Otillar R."/>
            <person name="Lindquist E.A."/>
            <person name="Sun H."/>
            <person name="LaButti K.M."/>
            <person name="Schmutz J."/>
            <person name="Jabbour D."/>
            <person name="Luo H."/>
            <person name="Baker S.E."/>
            <person name="Pisabarro A.G."/>
            <person name="Walton J.D."/>
            <person name="Blanchette R.A."/>
            <person name="Henrissat B."/>
            <person name="Martin F."/>
            <person name="Cullen D."/>
            <person name="Hibbett D.S."/>
            <person name="Grigoriev I.V."/>
        </authorList>
    </citation>
    <scope>NUCLEOTIDE SEQUENCE [LARGE SCALE GENOMIC DNA]</scope>
    <source>
        <strain evidence="8">FD-172 SS1</strain>
    </source>
</reference>
<keyword evidence="1" id="KW-0808">Transferase</keyword>
<dbReference type="FunFam" id="3.40.630.10:FF:000081">
    <property type="entry name" value="Peptide hydrolase"/>
    <property type="match status" value="1"/>
</dbReference>
<dbReference type="Gene3D" id="3.40.630.10">
    <property type="entry name" value="Zn peptidases"/>
    <property type="match status" value="1"/>
</dbReference>
<dbReference type="PANTHER" id="PTHR12283:SF6">
    <property type="entry name" value="GLUTAMINYL-PEPTIDE CYCLOTRANSFERASE-RELATED"/>
    <property type="match status" value="1"/>
</dbReference>
<dbReference type="InterPro" id="IPR037457">
    <property type="entry name" value="M28_QC"/>
</dbReference>
<dbReference type="GO" id="GO:0008233">
    <property type="term" value="F:peptidase activity"/>
    <property type="evidence" value="ECO:0007669"/>
    <property type="project" value="UniProtKB-KW"/>
</dbReference>
<comment type="similarity">
    <text evidence="3">Belongs to the peptidase M28 family.</text>
</comment>
<dbReference type="OrthoDB" id="3907302at2759"/>
<feature type="domain" description="Peptidase M28" evidence="6">
    <location>
        <begin position="123"/>
        <end position="371"/>
    </location>
</feature>
<feature type="region of interest" description="Disordered" evidence="4">
    <location>
        <begin position="385"/>
        <end position="408"/>
    </location>
</feature>
<dbReference type="STRING" id="930990.A0A067M7W2"/>
<dbReference type="InterPro" id="IPR007484">
    <property type="entry name" value="Peptidase_M28"/>
</dbReference>
<dbReference type="CDD" id="cd03880">
    <property type="entry name" value="M28_QC_like"/>
    <property type="match status" value="1"/>
</dbReference>
<accession>A0A067M7W2</accession>
<feature type="chain" id="PRO_5001641083" description="Peptide hydrolase" evidence="5">
    <location>
        <begin position="38"/>
        <end position="408"/>
    </location>
</feature>
<feature type="signal peptide" evidence="5">
    <location>
        <begin position="1"/>
        <end position="37"/>
    </location>
</feature>
<evidence type="ECO:0000256" key="2">
    <source>
        <dbReference type="ARBA" id="ARBA00023315"/>
    </source>
</evidence>
<dbReference type="SUPFAM" id="SSF53187">
    <property type="entry name" value="Zn-dependent exopeptidases"/>
    <property type="match status" value="1"/>
</dbReference>
<dbReference type="GO" id="GO:0016603">
    <property type="term" value="F:glutaminyl-peptide cyclotransferase activity"/>
    <property type="evidence" value="ECO:0007669"/>
    <property type="project" value="InterPro"/>
</dbReference>
<keyword evidence="8" id="KW-1185">Reference proteome</keyword>
<organism evidence="7 8">
    <name type="scientific">Botryobasidium botryosum (strain FD-172 SS1)</name>
    <dbReference type="NCBI Taxonomy" id="930990"/>
    <lineage>
        <taxon>Eukaryota</taxon>
        <taxon>Fungi</taxon>
        <taxon>Dikarya</taxon>
        <taxon>Basidiomycota</taxon>
        <taxon>Agaricomycotina</taxon>
        <taxon>Agaricomycetes</taxon>
        <taxon>Cantharellales</taxon>
        <taxon>Botryobasidiaceae</taxon>
        <taxon>Botryobasidium</taxon>
    </lineage>
</organism>
<dbReference type="HOGENOM" id="CLU_045003_1_2_1"/>
<dbReference type="Pfam" id="PF04389">
    <property type="entry name" value="Peptidase_M28"/>
    <property type="match status" value="1"/>
</dbReference>
<dbReference type="EMBL" id="KL198056">
    <property type="protein sequence ID" value="KDQ11664.1"/>
    <property type="molecule type" value="Genomic_DNA"/>
</dbReference>
<name>A0A067M7W2_BOTB1</name>
<keyword evidence="3" id="KW-0862">Zinc</keyword>
<dbReference type="InterPro" id="IPR040234">
    <property type="entry name" value="QC/QCL"/>
</dbReference>
<keyword evidence="5" id="KW-0732">Signal</keyword>
<sequence>MQLPGAPGRRRPPVSHTFSVSSLWTVLLLVVCNFSAAQHVRSLRELSPADITTLALTPDPLKNLDPSNPSSHLAKILIPRPPDTANNTLVREYIVSTLKALKWDVEIDSFVADTPYGKKKMANVIATKDPKAARRVILSAHFDSKFFPSFPESQFLGATDSAAPCAMLLDLAEALDPLLNHRQKLLDEGDEDEEDSETADTTLQLVFFDGEEAYKMWTATDSIYGARHLAEKWEGTYVPSVQARRIHPPGNMLSTIDHLILLDLLGSERPLIRSYYLSTSWLFDAVVSVEKRLLASQSSSFVGDNLQSFFVPRTQLTSQGGFIEDDHIPFLRRGVNILHMITSPFPRVWHTIADDASALHLPTLRRWNLIFRIFVAEYLGLRPPPAGTTTRDDDPSANGHADRSELYQ</sequence>
<keyword evidence="2" id="KW-0012">Acyltransferase</keyword>
<feature type="compositionally biased region" description="Basic and acidic residues" evidence="4">
    <location>
        <begin position="390"/>
        <end position="408"/>
    </location>
</feature>
<dbReference type="EC" id="3.4.-.-" evidence="3"/>
<dbReference type="GO" id="GO:0006508">
    <property type="term" value="P:proteolysis"/>
    <property type="evidence" value="ECO:0007669"/>
    <property type="project" value="UniProtKB-KW"/>
</dbReference>
<dbReference type="InParanoid" id="A0A067M7W2"/>
<protein>
    <recommendedName>
        <fullName evidence="3">Peptide hydrolase</fullName>
        <ecNumber evidence="3">3.4.-.-</ecNumber>
    </recommendedName>
</protein>
<proteinExistence type="inferred from homology"/>
<dbReference type="Proteomes" id="UP000027195">
    <property type="component" value="Unassembled WGS sequence"/>
</dbReference>
<evidence type="ECO:0000256" key="1">
    <source>
        <dbReference type="ARBA" id="ARBA00022679"/>
    </source>
</evidence>